<keyword evidence="2" id="KW-0812">Transmembrane</keyword>
<dbReference type="GO" id="GO:0098046">
    <property type="term" value="C:type V protein secretion system complex"/>
    <property type="evidence" value="ECO:0007669"/>
    <property type="project" value="TreeGrafter"/>
</dbReference>
<evidence type="ECO:0000256" key="2">
    <source>
        <dbReference type="ARBA" id="ARBA00022692"/>
    </source>
</evidence>
<keyword evidence="3" id="KW-0998">Cell outer membrane</keyword>
<feature type="region of interest" description="Disordered" evidence="4">
    <location>
        <begin position="27"/>
        <end position="213"/>
    </location>
</feature>
<evidence type="ECO:0000256" key="4">
    <source>
        <dbReference type="SAM" id="MobiDB-lite"/>
    </source>
</evidence>
<dbReference type="EMBL" id="DSRU01000157">
    <property type="protein sequence ID" value="HFM98175.1"/>
    <property type="molecule type" value="Genomic_DNA"/>
</dbReference>
<dbReference type="PANTHER" id="PTHR34597:SF1">
    <property type="entry name" value="HEME_HEMOPEXIN TRANSPORTER PROTEIN HUXB"/>
    <property type="match status" value="1"/>
</dbReference>
<gene>
    <name evidence="7" type="ORF">ENR64_10555</name>
</gene>
<dbReference type="GO" id="GO:0008320">
    <property type="term" value="F:protein transmembrane transporter activity"/>
    <property type="evidence" value="ECO:0007669"/>
    <property type="project" value="TreeGrafter"/>
</dbReference>
<organism evidence="7">
    <name type="scientific">Oscillatoriales cyanobacterium SpSt-418</name>
    <dbReference type="NCBI Taxonomy" id="2282169"/>
    <lineage>
        <taxon>Bacteria</taxon>
        <taxon>Bacillati</taxon>
        <taxon>Cyanobacteriota</taxon>
        <taxon>Cyanophyceae</taxon>
        <taxon>Oscillatoriophycideae</taxon>
        <taxon>Oscillatoriales</taxon>
    </lineage>
</organism>
<dbReference type="PANTHER" id="PTHR34597">
    <property type="entry name" value="SLR1661 PROTEIN"/>
    <property type="match status" value="1"/>
</dbReference>
<accession>A0A7C3PF05</accession>
<feature type="domain" description="Haemolysin activator HlyB C-terminal" evidence="5">
    <location>
        <begin position="351"/>
        <end position="669"/>
    </location>
</feature>
<dbReference type="InterPro" id="IPR005565">
    <property type="entry name" value="Hemolysn_activator_HlyB_C"/>
</dbReference>
<dbReference type="InterPro" id="IPR051544">
    <property type="entry name" value="TPS_OM_transporter"/>
</dbReference>
<evidence type="ECO:0000313" key="7">
    <source>
        <dbReference type="EMBL" id="HFM98175.1"/>
    </source>
</evidence>
<dbReference type="Gene3D" id="3.10.20.310">
    <property type="entry name" value="membrane protein fhac"/>
    <property type="match status" value="1"/>
</dbReference>
<feature type="compositionally biased region" description="Low complexity" evidence="4">
    <location>
        <begin position="78"/>
        <end position="90"/>
    </location>
</feature>
<feature type="domain" description="Polypeptide-transport-associated ShlB-type" evidence="6">
    <location>
        <begin position="215"/>
        <end position="288"/>
    </location>
</feature>
<feature type="compositionally biased region" description="Pro residues" evidence="4">
    <location>
        <begin position="158"/>
        <end position="186"/>
    </location>
</feature>
<comment type="caution">
    <text evidence="7">The sequence shown here is derived from an EMBL/GenBank/DDBJ whole genome shotgun (WGS) entry which is preliminary data.</text>
</comment>
<protein>
    <submittedName>
        <fullName evidence="7">ShlB/FhaC/HecB family hemolysin secretion/activation protein</fullName>
    </submittedName>
</protein>
<feature type="compositionally biased region" description="Basic residues" evidence="4">
    <location>
        <begin position="102"/>
        <end position="112"/>
    </location>
</feature>
<keyword evidence="1" id="KW-1134">Transmembrane beta strand</keyword>
<dbReference type="GO" id="GO:0046819">
    <property type="term" value="P:protein secretion by the type V secretion system"/>
    <property type="evidence" value="ECO:0007669"/>
    <property type="project" value="TreeGrafter"/>
</dbReference>
<feature type="compositionally biased region" description="Polar residues" evidence="4">
    <location>
        <begin position="118"/>
        <end position="127"/>
    </location>
</feature>
<evidence type="ECO:0000256" key="1">
    <source>
        <dbReference type="ARBA" id="ARBA00022452"/>
    </source>
</evidence>
<dbReference type="Pfam" id="PF08479">
    <property type="entry name" value="POTRA_2"/>
    <property type="match status" value="1"/>
</dbReference>
<sequence length="710" mass="76453">MDSSPAPSSPSPAVPAVPAVAEAIADSKAAHSQVADLPTAVLPPETSTAEFSEAQADDAEVLPNSREPGFVLPDAADSPPSSATKSAVSVKAKEGCEPSHTCHSKQSPKRSKAISPSRFEQLSQNFQAPPAETVPIDLAPVVPTPNSPAETILTEPTPAEPSPAEPTLTEPPPAEPSLIEPPPTEPPAEATPTETPTELTPAEPSPALPETQEVQVQKIQVVGSTVLTASDIEPLVQPLQGRTVTLADLETLADNITQLYLQRGFLTSRALLDRDSIANGNVAIQVIEDTLEEIQVEGLRRLKPSYIKSRIQRAAGTPINVAKLEDQLRLLRADPLFSNIEATLRVGSGLGKTVLVVRATEANPFSGNVFINNYSPPSVGSEQFGTFLTYRNLTGNGDFLYGGYTRSTTGGSEEFDLGYQIPINPSEGTIRLQANWSNSEITQSPFSELGIRADSEQYGITYRQPIIRNSREELALSVGFSYQDGQTFIFNDVPFFFGIGPDADGRSRTSVVQLGQEYIRRDSGGAWAFRSLFNIGTGLFDATQNPGSDIPDGQFFAWLGQAQRVQRLGDNHLLVVQADVQLTPDSLLPSQQFVIGGGQSVRGYRQNARTGDNGFRFSIEDRITLDRDANGSPIVQVAPFFEMGSVWNVSGNPNPLPDQNFLAGVGVGLLWQPVRGLNVRVDYGLPLISLDDRGNNFQDSGVYFSVNYQF</sequence>
<dbReference type="Gene3D" id="2.40.160.50">
    <property type="entry name" value="membrane protein fhac: a member of the omp85/tpsb transporter family"/>
    <property type="match status" value="1"/>
</dbReference>
<feature type="compositionally biased region" description="Low complexity" evidence="4">
    <location>
        <begin position="187"/>
        <end position="202"/>
    </location>
</feature>
<name>A0A7C3PF05_9CYAN</name>
<keyword evidence="1" id="KW-0472">Membrane</keyword>
<dbReference type="AlphaFoldDB" id="A0A7C3PF05"/>
<dbReference type="Pfam" id="PF03865">
    <property type="entry name" value="ShlB"/>
    <property type="match status" value="1"/>
</dbReference>
<proteinExistence type="predicted"/>
<evidence type="ECO:0000259" key="5">
    <source>
        <dbReference type="Pfam" id="PF03865"/>
    </source>
</evidence>
<dbReference type="InterPro" id="IPR013686">
    <property type="entry name" value="Polypept-transport_assoc_ShlB"/>
</dbReference>
<reference evidence="7" key="1">
    <citation type="journal article" date="2020" name="mSystems">
        <title>Genome- and Community-Level Interaction Insights into Carbon Utilization and Element Cycling Functions of Hydrothermarchaeota in Hydrothermal Sediment.</title>
        <authorList>
            <person name="Zhou Z."/>
            <person name="Liu Y."/>
            <person name="Xu W."/>
            <person name="Pan J."/>
            <person name="Luo Z.H."/>
            <person name="Li M."/>
        </authorList>
    </citation>
    <scope>NUCLEOTIDE SEQUENCE [LARGE SCALE GENOMIC DNA]</scope>
    <source>
        <strain evidence="7">SpSt-418</strain>
    </source>
</reference>
<evidence type="ECO:0000259" key="6">
    <source>
        <dbReference type="Pfam" id="PF08479"/>
    </source>
</evidence>
<evidence type="ECO:0000256" key="3">
    <source>
        <dbReference type="ARBA" id="ARBA00023237"/>
    </source>
</evidence>